<dbReference type="OrthoDB" id="5377085at2"/>
<sequence>MISLVRCFAVLGALSVTTQGFAQTAPKPVLANIGPVSVDFGAIKMGDTVSVPITIQNISSGTVSIASTGINGVAQFAMDSATCASKSYMIVAGDSCYLTIKFTPTDAGGTTFSTTTAVLVQSGSITQIAQLHFSGSGTEALVEVTPVAIDFGDTFIGQQVMVPVTIRNTHKATITQLGGSAGNATFDAGTDCGGPTVPVDPCHVYYTFTPSVSGPAQANADITIATSQPTSMSQDFPISLKGNGVATFPSPNVAAWPVGIDFGRIKVGHTATVPFLYRNNSPGYVTTAGGGFNDNNGPFQGFSHPEADCMTATFAPGVTCHTDYQFLARAQQVYAGSTDIFFFTPPDQYVVPYAFSGTGVGTLARVTPQTVDLGTVAFGTSASVPVVITNTSDNPLSNFTGGQMNTPFNAVSNCPTSLSVGQSCSYTYTFTTPSPQSSLKASYTATTLLSFNNIGSNSNGIQPIVQIQITAHVGDRIFGDGFNG</sequence>
<dbReference type="EMBL" id="CP035704">
    <property type="protein sequence ID" value="QBB69026.1"/>
    <property type="molecule type" value="Genomic_DNA"/>
</dbReference>
<feature type="chain" id="PRO_5019481223" evidence="1">
    <location>
        <begin position="23"/>
        <end position="484"/>
    </location>
</feature>
<organism evidence="2 3">
    <name type="scientific">Pseudolysobacter antarcticus</name>
    <dbReference type="NCBI Taxonomy" id="2511995"/>
    <lineage>
        <taxon>Bacteria</taxon>
        <taxon>Pseudomonadati</taxon>
        <taxon>Pseudomonadota</taxon>
        <taxon>Gammaproteobacteria</taxon>
        <taxon>Lysobacterales</taxon>
        <taxon>Rhodanobacteraceae</taxon>
        <taxon>Pseudolysobacter</taxon>
    </lineage>
</organism>
<dbReference type="Gene3D" id="2.60.40.10">
    <property type="entry name" value="Immunoglobulins"/>
    <property type="match status" value="3"/>
</dbReference>
<dbReference type="Proteomes" id="UP000291562">
    <property type="component" value="Chromosome"/>
</dbReference>
<evidence type="ECO:0000313" key="3">
    <source>
        <dbReference type="Proteomes" id="UP000291562"/>
    </source>
</evidence>
<name>A0A411HEW2_9GAMM</name>
<dbReference type="AlphaFoldDB" id="A0A411HEW2"/>
<dbReference type="NCBIfam" id="NF012200">
    <property type="entry name" value="choice_anch_D"/>
    <property type="match status" value="3"/>
</dbReference>
<evidence type="ECO:0000256" key="1">
    <source>
        <dbReference type="SAM" id="SignalP"/>
    </source>
</evidence>
<dbReference type="RefSeq" id="WP_129831281.1">
    <property type="nucleotide sequence ID" value="NZ_CP035704.1"/>
</dbReference>
<evidence type="ECO:0000313" key="2">
    <source>
        <dbReference type="EMBL" id="QBB69026.1"/>
    </source>
</evidence>
<protein>
    <submittedName>
        <fullName evidence="2">Choice-of-anchor D domain-containing protein</fullName>
    </submittedName>
</protein>
<proteinExistence type="predicted"/>
<dbReference type="PANTHER" id="PTHR46127">
    <property type="entry name" value="CILIA- AND FLAGELLA-ASSOCIATED PROTEIN 65"/>
    <property type="match status" value="1"/>
</dbReference>
<keyword evidence="3" id="KW-1185">Reference proteome</keyword>
<dbReference type="PANTHER" id="PTHR46127:SF1">
    <property type="entry name" value="CILIA- AND FLAGELLA-ASSOCIATED PROTEIN 65"/>
    <property type="match status" value="1"/>
</dbReference>
<accession>A0A411HEW2</accession>
<keyword evidence="1" id="KW-0732">Signal</keyword>
<dbReference type="InterPro" id="IPR013783">
    <property type="entry name" value="Ig-like_fold"/>
</dbReference>
<gene>
    <name evidence="2" type="ORF">ELE36_00750</name>
</gene>
<reference evidence="2 3" key="1">
    <citation type="submission" date="2019-01" db="EMBL/GenBank/DDBJ databases">
        <title>Pseudolysobacter antarctica gen. nov., sp. nov., isolated from Fildes Peninsula, Antarctica.</title>
        <authorList>
            <person name="Wei Z."/>
            <person name="Peng F."/>
        </authorList>
    </citation>
    <scope>NUCLEOTIDE SEQUENCE [LARGE SCALE GENOMIC DNA]</scope>
    <source>
        <strain evidence="2 3">AQ6-296</strain>
    </source>
</reference>
<dbReference type="KEGG" id="xbc:ELE36_00750"/>
<dbReference type="InterPro" id="IPR052614">
    <property type="entry name" value="CFAP65"/>
</dbReference>
<feature type="signal peptide" evidence="1">
    <location>
        <begin position="1"/>
        <end position="22"/>
    </location>
</feature>